<dbReference type="InterPro" id="IPR011990">
    <property type="entry name" value="TPR-like_helical_dom_sf"/>
</dbReference>
<keyword evidence="8" id="KW-0802">TPR repeat</keyword>
<gene>
    <name evidence="11" type="ORF">QNI22_35015</name>
</gene>
<organism evidence="11 12">
    <name type="scientific">Xanthocytophaga agilis</name>
    <dbReference type="NCBI Taxonomy" id="3048010"/>
    <lineage>
        <taxon>Bacteria</taxon>
        <taxon>Pseudomonadati</taxon>
        <taxon>Bacteroidota</taxon>
        <taxon>Cytophagia</taxon>
        <taxon>Cytophagales</taxon>
        <taxon>Rhodocytophagaceae</taxon>
        <taxon>Xanthocytophaga</taxon>
    </lineage>
</organism>
<evidence type="ECO:0000256" key="3">
    <source>
        <dbReference type="ARBA" id="ARBA00022553"/>
    </source>
</evidence>
<dbReference type="Pfam" id="PF07568">
    <property type="entry name" value="HisKA_2"/>
    <property type="match status" value="1"/>
</dbReference>
<accession>A0AAE3UJH2</accession>
<dbReference type="PROSITE" id="PS50109">
    <property type="entry name" value="HIS_KIN"/>
    <property type="match status" value="1"/>
</dbReference>
<dbReference type="GO" id="GO:0004673">
    <property type="term" value="F:protein histidine kinase activity"/>
    <property type="evidence" value="ECO:0007669"/>
    <property type="project" value="UniProtKB-EC"/>
</dbReference>
<sequence length="777" mass="88503">MKLLIRIGLLLCGLLLCVVLPTDAQIEHSRSYPELVSAFKKSKADTNRVQLLYDIGAYYFFNPNVASSRLDSVISMLQQAEALSIALKYPKGQGNTYRMLAMIYCKQGKPEKGKPLVYKAIQILKDNNNLADLGEAYFELGGYYTVSEIDIAERIRLSQLGLEAFTQAGNKLKQANGLKELGDLYQIKGENSKALLTLRQSLKLYQSIGYPVLQGIYDLLGNVCASLGDYKEAIRYGLLAVETSERLDGSSMQLATIYNRLGLTYYELREFEQANQYYKKSIAIARQYHDFVTIHMLAANIVRTLIYLNRLEEALAYQQDIIKKYPIDDITRRIIALGNFIDIYLRLKHYKQARYYCHELHSLSGKFNQISVETEQYAYHMLTIFYLATQQYQLAEKYRLAHKALAKRLASLPALSKNYLLHFKIDSAQGNYAAAILDYQQYKAFTDSLLTEAKTKQIAQLQIQYETEKKDQNIKLQQQNILLLTKQSLLKENQLKQAKLLRNITLGGVILLLIIIGLLYNRYLTKQRNSKKLEAQQKEINDKNLSLQRLVTEKEWLLKEIHHRVKNNLQIVMSLLNSQSAYINNEAAMLAIRSSQHRVQAISLIHQKLYQSESVAAIDMPVYIQELVEYLRDIFSTGQRIRFDIQIDPIRLDVSYAVPLGLILNEVITNSIKYAFPGTREGLITISFKQTHGNQYILAVMDNGVGLPANFDSNTTDSLGVSLIRGLSEDIDGKVCIESNHGTTVLVDFVYQKINRLNPILASDILINTDLPSETII</sequence>
<dbReference type="PROSITE" id="PS50005">
    <property type="entry name" value="TPR"/>
    <property type="match status" value="1"/>
</dbReference>
<keyword evidence="9" id="KW-0472">Membrane</keyword>
<dbReference type="GO" id="GO:0005524">
    <property type="term" value="F:ATP binding"/>
    <property type="evidence" value="ECO:0007669"/>
    <property type="project" value="UniProtKB-KW"/>
</dbReference>
<dbReference type="EC" id="2.7.13.3" evidence="2"/>
<dbReference type="InterPro" id="IPR019734">
    <property type="entry name" value="TPR_rpt"/>
</dbReference>
<dbReference type="Gene3D" id="3.30.450.20">
    <property type="entry name" value="PAS domain"/>
    <property type="match status" value="1"/>
</dbReference>
<dbReference type="InterPro" id="IPR036890">
    <property type="entry name" value="HATPase_C_sf"/>
</dbReference>
<evidence type="ECO:0000256" key="5">
    <source>
        <dbReference type="ARBA" id="ARBA00022741"/>
    </source>
</evidence>
<comment type="catalytic activity">
    <reaction evidence="1">
        <text>ATP + protein L-histidine = ADP + protein N-phospho-L-histidine.</text>
        <dbReference type="EC" id="2.7.13.3"/>
    </reaction>
</comment>
<dbReference type="InterPro" id="IPR005467">
    <property type="entry name" value="His_kinase_dom"/>
</dbReference>
<dbReference type="Pfam" id="PF02518">
    <property type="entry name" value="HATPase_c"/>
    <property type="match status" value="1"/>
</dbReference>
<name>A0AAE3UJH2_9BACT</name>
<dbReference type="AlphaFoldDB" id="A0AAE3UJH2"/>
<dbReference type="Gene3D" id="1.25.40.10">
    <property type="entry name" value="Tetratricopeptide repeat domain"/>
    <property type="match status" value="3"/>
</dbReference>
<keyword evidence="6 11" id="KW-0418">Kinase</keyword>
<keyword evidence="3" id="KW-0597">Phosphoprotein</keyword>
<dbReference type="Pfam" id="PF13424">
    <property type="entry name" value="TPR_12"/>
    <property type="match status" value="1"/>
</dbReference>
<feature type="transmembrane region" description="Helical" evidence="9">
    <location>
        <begin position="500"/>
        <end position="520"/>
    </location>
</feature>
<feature type="repeat" description="TPR" evidence="8">
    <location>
        <begin position="255"/>
        <end position="288"/>
    </location>
</feature>
<feature type="domain" description="Histidine kinase" evidence="10">
    <location>
        <begin position="560"/>
        <end position="753"/>
    </location>
</feature>
<reference evidence="11" key="1">
    <citation type="submission" date="2023-05" db="EMBL/GenBank/DDBJ databases">
        <authorList>
            <person name="Zhang X."/>
        </authorList>
    </citation>
    <scope>NUCLEOTIDE SEQUENCE</scope>
    <source>
        <strain evidence="11">BD1B2-1</strain>
    </source>
</reference>
<keyword evidence="4" id="KW-0808">Transferase</keyword>
<keyword evidence="7" id="KW-0067">ATP-binding</keyword>
<keyword evidence="5" id="KW-0547">Nucleotide-binding</keyword>
<dbReference type="SUPFAM" id="SSF48452">
    <property type="entry name" value="TPR-like"/>
    <property type="match status" value="2"/>
</dbReference>
<proteinExistence type="predicted"/>
<dbReference type="EMBL" id="JASJOU010000019">
    <property type="protein sequence ID" value="MDJ1505922.1"/>
    <property type="molecule type" value="Genomic_DNA"/>
</dbReference>
<keyword evidence="9" id="KW-1133">Transmembrane helix</keyword>
<dbReference type="SUPFAM" id="SSF55874">
    <property type="entry name" value="ATPase domain of HSP90 chaperone/DNA topoisomerase II/histidine kinase"/>
    <property type="match status" value="1"/>
</dbReference>
<protein>
    <recommendedName>
        <fullName evidence="2">histidine kinase</fullName>
        <ecNumber evidence="2">2.7.13.3</ecNumber>
    </recommendedName>
</protein>
<dbReference type="InterPro" id="IPR011495">
    <property type="entry name" value="Sig_transdc_His_kin_sub2_dim/P"/>
</dbReference>
<dbReference type="SMART" id="SM00387">
    <property type="entry name" value="HATPase_c"/>
    <property type="match status" value="1"/>
</dbReference>
<evidence type="ECO:0000256" key="2">
    <source>
        <dbReference type="ARBA" id="ARBA00012438"/>
    </source>
</evidence>
<comment type="caution">
    <text evidence="11">The sequence shown here is derived from an EMBL/GenBank/DDBJ whole genome shotgun (WGS) entry which is preliminary data.</text>
</comment>
<evidence type="ECO:0000256" key="8">
    <source>
        <dbReference type="PROSITE-ProRule" id="PRU00339"/>
    </source>
</evidence>
<dbReference type="PANTHER" id="PTHR41523">
    <property type="entry name" value="TWO-COMPONENT SYSTEM SENSOR PROTEIN"/>
    <property type="match status" value="1"/>
</dbReference>
<dbReference type="PANTHER" id="PTHR41523:SF8">
    <property type="entry name" value="ETHYLENE RESPONSE SENSOR PROTEIN"/>
    <property type="match status" value="1"/>
</dbReference>
<keyword evidence="12" id="KW-1185">Reference proteome</keyword>
<evidence type="ECO:0000259" key="10">
    <source>
        <dbReference type="PROSITE" id="PS50109"/>
    </source>
</evidence>
<evidence type="ECO:0000256" key="4">
    <source>
        <dbReference type="ARBA" id="ARBA00022679"/>
    </source>
</evidence>
<dbReference type="Proteomes" id="UP001232063">
    <property type="component" value="Unassembled WGS sequence"/>
</dbReference>
<dbReference type="RefSeq" id="WP_314518485.1">
    <property type="nucleotide sequence ID" value="NZ_JASJOU010000019.1"/>
</dbReference>
<evidence type="ECO:0000256" key="9">
    <source>
        <dbReference type="SAM" id="Phobius"/>
    </source>
</evidence>
<evidence type="ECO:0000256" key="7">
    <source>
        <dbReference type="ARBA" id="ARBA00022840"/>
    </source>
</evidence>
<evidence type="ECO:0000313" key="11">
    <source>
        <dbReference type="EMBL" id="MDJ1505922.1"/>
    </source>
</evidence>
<evidence type="ECO:0000313" key="12">
    <source>
        <dbReference type="Proteomes" id="UP001232063"/>
    </source>
</evidence>
<dbReference type="Gene3D" id="3.30.565.10">
    <property type="entry name" value="Histidine kinase-like ATPase, C-terminal domain"/>
    <property type="match status" value="1"/>
</dbReference>
<dbReference type="SMART" id="SM00028">
    <property type="entry name" value="TPR"/>
    <property type="match status" value="5"/>
</dbReference>
<evidence type="ECO:0000256" key="1">
    <source>
        <dbReference type="ARBA" id="ARBA00000085"/>
    </source>
</evidence>
<dbReference type="InterPro" id="IPR003594">
    <property type="entry name" value="HATPase_dom"/>
</dbReference>
<keyword evidence="9" id="KW-0812">Transmembrane</keyword>
<evidence type="ECO:0000256" key="6">
    <source>
        <dbReference type="ARBA" id="ARBA00022777"/>
    </source>
</evidence>